<dbReference type="Gene3D" id="1.10.10.60">
    <property type="entry name" value="Homeodomain-like"/>
    <property type="match status" value="1"/>
</dbReference>
<dbReference type="SUPFAM" id="SSF46689">
    <property type="entry name" value="Homeodomain-like"/>
    <property type="match status" value="1"/>
</dbReference>
<dbReference type="Proteomes" id="UP000184612">
    <property type="component" value="Unassembled WGS sequence"/>
</dbReference>
<keyword evidence="3" id="KW-1185">Reference proteome</keyword>
<gene>
    <name evidence="2" type="ORF">SAMN02745217_03386</name>
</gene>
<proteinExistence type="predicted"/>
<dbReference type="InterPro" id="IPR052411">
    <property type="entry name" value="c-mor_Regulatory_Protein"/>
</dbReference>
<dbReference type="InterPro" id="IPR014875">
    <property type="entry name" value="Mor_transcription_activator"/>
</dbReference>
<evidence type="ECO:0000313" key="3">
    <source>
        <dbReference type="Proteomes" id="UP000184612"/>
    </source>
</evidence>
<dbReference type="NCBIfam" id="NF040785">
    <property type="entry name" value="CD3324_fam"/>
    <property type="match status" value="1"/>
</dbReference>
<dbReference type="Pfam" id="PF08765">
    <property type="entry name" value="Mor"/>
    <property type="match status" value="1"/>
</dbReference>
<dbReference type="OrthoDB" id="9800398at2"/>
<dbReference type="AlphaFoldDB" id="A0A1M7YH19"/>
<evidence type="ECO:0000259" key="1">
    <source>
        <dbReference type="Pfam" id="PF08765"/>
    </source>
</evidence>
<dbReference type="PANTHER" id="PTHR37812:SF1">
    <property type="entry name" value="MU-LIKE PROPHAGE FLUMU PROTEIN C"/>
    <property type="match status" value="1"/>
</dbReference>
<accession>A0A1M7YH19</accession>
<evidence type="ECO:0000313" key="2">
    <source>
        <dbReference type="EMBL" id="SHO51886.1"/>
    </source>
</evidence>
<dbReference type="EMBL" id="FRFD01000010">
    <property type="protein sequence ID" value="SHO51886.1"/>
    <property type="molecule type" value="Genomic_DNA"/>
</dbReference>
<feature type="domain" description="Mor transcription activator" evidence="1">
    <location>
        <begin position="14"/>
        <end position="88"/>
    </location>
</feature>
<dbReference type="InterPro" id="IPR049739">
    <property type="entry name" value="YraL-like"/>
</dbReference>
<organism evidence="2 3">
    <name type="scientific">Anaerocolumna xylanovorans DSM 12503</name>
    <dbReference type="NCBI Taxonomy" id="1121345"/>
    <lineage>
        <taxon>Bacteria</taxon>
        <taxon>Bacillati</taxon>
        <taxon>Bacillota</taxon>
        <taxon>Clostridia</taxon>
        <taxon>Lachnospirales</taxon>
        <taxon>Lachnospiraceae</taxon>
        <taxon>Anaerocolumna</taxon>
    </lineage>
</organism>
<sequence>MKYIKAQDVLPDELIKILQEYVNGEYLYIPRKDGEKKTWGEKSGARILLKERNLEIYQKYHNGQTAEELAMEYFLSEQSIRRILSQVKYDV</sequence>
<dbReference type="RefSeq" id="WP_073590041.1">
    <property type="nucleotide sequence ID" value="NZ_FRFD01000010.1"/>
</dbReference>
<reference evidence="2 3" key="1">
    <citation type="submission" date="2016-12" db="EMBL/GenBank/DDBJ databases">
        <authorList>
            <person name="Song W.-J."/>
            <person name="Kurnit D.M."/>
        </authorList>
    </citation>
    <scope>NUCLEOTIDE SEQUENCE [LARGE SCALE GENOMIC DNA]</scope>
    <source>
        <strain evidence="2 3">DSM 12503</strain>
    </source>
</reference>
<name>A0A1M7YH19_9FIRM</name>
<dbReference type="PANTHER" id="PTHR37812">
    <property type="entry name" value="MU-LIKE PROPHAGE FLUMU PROTEIN C"/>
    <property type="match status" value="1"/>
</dbReference>
<dbReference type="InterPro" id="IPR009057">
    <property type="entry name" value="Homeodomain-like_sf"/>
</dbReference>
<protein>
    <submittedName>
        <fullName evidence="2">Mor transcription activator family protein</fullName>
    </submittedName>
</protein>